<dbReference type="RefSeq" id="WP_221024808.1">
    <property type="nucleotide sequence ID" value="NZ_JAIEZQ010000002.1"/>
</dbReference>
<keyword evidence="2" id="KW-1185">Reference proteome</keyword>
<evidence type="ECO:0000313" key="2">
    <source>
        <dbReference type="Proteomes" id="UP000754710"/>
    </source>
</evidence>
<organism evidence="1 2">
    <name type="scientific">Nocardioides jiangsuensis</name>
    <dbReference type="NCBI Taxonomy" id="2866161"/>
    <lineage>
        <taxon>Bacteria</taxon>
        <taxon>Bacillati</taxon>
        <taxon>Actinomycetota</taxon>
        <taxon>Actinomycetes</taxon>
        <taxon>Propionibacteriales</taxon>
        <taxon>Nocardioidaceae</taxon>
        <taxon>Nocardioides</taxon>
    </lineage>
</organism>
<dbReference type="Gene3D" id="3.40.960.10">
    <property type="entry name" value="VSR Endonuclease"/>
    <property type="match status" value="1"/>
</dbReference>
<sequence>MKVERVLERLGGVAEAGVLQRLTSRPRVRTALARGMVVRDARGRYALPGADEAIRAASRLSGVLCLDSAARHHGWKVKHQPVSPAVAVPRNRKVAAGRRTSVRLLYLDLDPREVDGLATDPVRTVMDCAARLPFDEALTIADSALRAGDLSRAQLLRAAERVPVRRRARCLRVAEHADGLADNPFESVLRAIALDVPGLEVRAQVRVRGIGRPDLVDRTLGLVVEAESFEFHGTRRLMKRDCERYNTFAVNGWTVVRFSWEHVMFDPGYVAAVLEASVGLLHGRPLGRALDVRATRLPA</sequence>
<keyword evidence="1" id="KW-0255">Endonuclease</keyword>
<dbReference type="SUPFAM" id="SSF52980">
    <property type="entry name" value="Restriction endonuclease-like"/>
    <property type="match status" value="1"/>
</dbReference>
<dbReference type="EMBL" id="JAIEZQ010000002">
    <property type="protein sequence ID" value="MBY9074998.1"/>
    <property type="molecule type" value="Genomic_DNA"/>
</dbReference>
<proteinExistence type="predicted"/>
<protein>
    <submittedName>
        <fullName evidence="1">Endonuclease domain-containing protein</fullName>
    </submittedName>
</protein>
<keyword evidence="1" id="KW-0378">Hydrolase</keyword>
<comment type="caution">
    <text evidence="1">The sequence shown here is derived from an EMBL/GenBank/DDBJ whole genome shotgun (WGS) entry which is preliminary data.</text>
</comment>
<accession>A0ABS7RIX4</accession>
<evidence type="ECO:0000313" key="1">
    <source>
        <dbReference type="EMBL" id="MBY9074998.1"/>
    </source>
</evidence>
<dbReference type="Proteomes" id="UP000754710">
    <property type="component" value="Unassembled WGS sequence"/>
</dbReference>
<keyword evidence="1" id="KW-0540">Nuclease</keyword>
<reference evidence="1 2" key="1">
    <citation type="submission" date="2021-08" db="EMBL/GenBank/DDBJ databases">
        <title>Nocardioides bacterium WL0053 sp. nov., isolated from the sediment.</title>
        <authorList>
            <person name="Wang L."/>
            <person name="Zhang D."/>
            <person name="Zhang A."/>
        </authorList>
    </citation>
    <scope>NUCLEOTIDE SEQUENCE [LARGE SCALE GENOMIC DNA]</scope>
    <source>
        <strain evidence="1 2">WL0053</strain>
    </source>
</reference>
<name>A0ABS7RIX4_9ACTN</name>
<gene>
    <name evidence="1" type="ORF">K1X13_09225</name>
</gene>
<dbReference type="InterPro" id="IPR011335">
    <property type="entry name" value="Restrct_endonuc-II-like"/>
</dbReference>
<dbReference type="GO" id="GO:0004519">
    <property type="term" value="F:endonuclease activity"/>
    <property type="evidence" value="ECO:0007669"/>
    <property type="project" value="UniProtKB-KW"/>
</dbReference>